<protein>
    <submittedName>
        <fullName evidence="2">Uncharacterized protein</fullName>
    </submittedName>
</protein>
<name>A0A918JZ80_9FLAO</name>
<organism evidence="2 3">
    <name type="scientific">Aquimarina muelleri</name>
    <dbReference type="NCBI Taxonomy" id="279356"/>
    <lineage>
        <taxon>Bacteria</taxon>
        <taxon>Pseudomonadati</taxon>
        <taxon>Bacteroidota</taxon>
        <taxon>Flavobacteriia</taxon>
        <taxon>Flavobacteriales</taxon>
        <taxon>Flavobacteriaceae</taxon>
        <taxon>Aquimarina</taxon>
    </lineage>
</organism>
<keyword evidence="1" id="KW-0812">Transmembrane</keyword>
<dbReference type="Proteomes" id="UP000601108">
    <property type="component" value="Unassembled WGS sequence"/>
</dbReference>
<gene>
    <name evidence="2" type="ORF">GCM10007384_27490</name>
</gene>
<keyword evidence="1" id="KW-0472">Membrane</keyword>
<reference evidence="2 3" key="1">
    <citation type="journal article" date="2014" name="Int. J. Syst. Evol. Microbiol.">
        <title>Complete genome sequence of Corynebacterium casei LMG S-19264T (=DSM 44701T), isolated from a smear-ripened cheese.</title>
        <authorList>
            <consortium name="US DOE Joint Genome Institute (JGI-PGF)"/>
            <person name="Walter F."/>
            <person name="Albersmeier A."/>
            <person name="Kalinowski J."/>
            <person name="Ruckert C."/>
        </authorList>
    </citation>
    <scope>NUCLEOTIDE SEQUENCE [LARGE SCALE GENOMIC DNA]</scope>
    <source>
        <strain evidence="2 3">KCTC 12285</strain>
    </source>
</reference>
<dbReference type="EMBL" id="BMWS01000019">
    <property type="protein sequence ID" value="GGX24945.1"/>
    <property type="molecule type" value="Genomic_DNA"/>
</dbReference>
<feature type="transmembrane region" description="Helical" evidence="1">
    <location>
        <begin position="5"/>
        <end position="23"/>
    </location>
</feature>
<dbReference type="AlphaFoldDB" id="A0A918JZ80"/>
<evidence type="ECO:0000313" key="2">
    <source>
        <dbReference type="EMBL" id="GGX24945.1"/>
    </source>
</evidence>
<accession>A0A918JZ80</accession>
<comment type="caution">
    <text evidence="2">The sequence shown here is derived from an EMBL/GenBank/DDBJ whole genome shotgun (WGS) entry which is preliminary data.</text>
</comment>
<feature type="transmembrane region" description="Helical" evidence="1">
    <location>
        <begin position="35"/>
        <end position="56"/>
    </location>
</feature>
<proteinExistence type="predicted"/>
<sequence>MRYFIYTLIIIAVSLIIYNTTHIDFENPLIKDSKTALIGVFSSSCVVVLLLILLISRSIQEKKRSK</sequence>
<keyword evidence="1" id="KW-1133">Transmembrane helix</keyword>
<evidence type="ECO:0000313" key="3">
    <source>
        <dbReference type="Proteomes" id="UP000601108"/>
    </source>
</evidence>
<evidence type="ECO:0000256" key="1">
    <source>
        <dbReference type="SAM" id="Phobius"/>
    </source>
</evidence>
<dbReference type="RefSeq" id="WP_081414585.1">
    <property type="nucleotide sequence ID" value="NZ_BMWS01000019.1"/>
</dbReference>
<keyword evidence="3" id="KW-1185">Reference proteome</keyword>